<dbReference type="PROSITE" id="PS50011">
    <property type="entry name" value="PROTEIN_KINASE_DOM"/>
    <property type="match status" value="1"/>
</dbReference>
<dbReference type="PROSITE" id="PS50005">
    <property type="entry name" value="TPR"/>
    <property type="match status" value="1"/>
</dbReference>
<dbReference type="InterPro" id="IPR017441">
    <property type="entry name" value="Protein_kinase_ATP_BS"/>
</dbReference>
<dbReference type="Gene3D" id="1.10.510.10">
    <property type="entry name" value="Transferase(Phosphotransferase) domain 1"/>
    <property type="match status" value="1"/>
</dbReference>
<dbReference type="OrthoDB" id="9801841at2"/>
<keyword evidence="2 6" id="KW-0547">Nucleotide-binding</keyword>
<dbReference type="PANTHER" id="PTHR43289">
    <property type="entry name" value="MITOGEN-ACTIVATED PROTEIN KINASE KINASE KINASE 20-RELATED"/>
    <property type="match status" value="1"/>
</dbReference>
<dbReference type="Pfam" id="PF00069">
    <property type="entry name" value="Pkinase"/>
    <property type="match status" value="1"/>
</dbReference>
<dbReference type="PANTHER" id="PTHR43289:SF34">
    <property type="entry name" value="SERINE_THREONINE-PROTEIN KINASE YBDM-RELATED"/>
    <property type="match status" value="1"/>
</dbReference>
<evidence type="ECO:0000256" key="6">
    <source>
        <dbReference type="PROSITE-ProRule" id="PRU10141"/>
    </source>
</evidence>
<gene>
    <name evidence="8" type="ORF">D7X12_21270</name>
</gene>
<dbReference type="Gene3D" id="1.25.40.10">
    <property type="entry name" value="Tetratricopeptide repeat domain"/>
    <property type="match status" value="2"/>
</dbReference>
<dbReference type="Gene3D" id="3.30.200.20">
    <property type="entry name" value="Phosphorylase Kinase, domain 1"/>
    <property type="match status" value="1"/>
</dbReference>
<dbReference type="PROSITE" id="PS00107">
    <property type="entry name" value="PROTEIN_KINASE_ATP"/>
    <property type="match status" value="1"/>
</dbReference>
<feature type="domain" description="Protein kinase" evidence="7">
    <location>
        <begin position="24"/>
        <end position="296"/>
    </location>
</feature>
<evidence type="ECO:0000313" key="8">
    <source>
        <dbReference type="EMBL" id="RKH40288.1"/>
    </source>
</evidence>
<dbReference type="PROSITE" id="PS00108">
    <property type="entry name" value="PROTEIN_KINASE_ST"/>
    <property type="match status" value="1"/>
</dbReference>
<evidence type="ECO:0000256" key="5">
    <source>
        <dbReference type="PROSITE-ProRule" id="PRU00339"/>
    </source>
</evidence>
<evidence type="ECO:0000259" key="7">
    <source>
        <dbReference type="PROSITE" id="PS50011"/>
    </source>
</evidence>
<keyword evidence="4 6" id="KW-0067">ATP-binding</keyword>
<dbReference type="GO" id="GO:0005524">
    <property type="term" value="F:ATP binding"/>
    <property type="evidence" value="ECO:0007669"/>
    <property type="project" value="UniProtKB-UniRule"/>
</dbReference>
<accession>A0A3A8N7A4</accession>
<dbReference type="SMART" id="SM00028">
    <property type="entry name" value="TPR"/>
    <property type="match status" value="7"/>
</dbReference>
<dbReference type="InterPro" id="IPR008271">
    <property type="entry name" value="Ser/Thr_kinase_AS"/>
</dbReference>
<dbReference type="EMBL" id="RAWG01000136">
    <property type="protein sequence ID" value="RKH40288.1"/>
    <property type="molecule type" value="Genomic_DNA"/>
</dbReference>
<dbReference type="InterPro" id="IPR011009">
    <property type="entry name" value="Kinase-like_dom_sf"/>
</dbReference>
<feature type="binding site" evidence="6">
    <location>
        <position position="53"/>
    </location>
    <ligand>
        <name>ATP</name>
        <dbReference type="ChEBI" id="CHEBI:30616"/>
    </ligand>
</feature>
<dbReference type="InterPro" id="IPR011990">
    <property type="entry name" value="TPR-like_helical_dom_sf"/>
</dbReference>
<dbReference type="Pfam" id="PF13424">
    <property type="entry name" value="TPR_12"/>
    <property type="match status" value="1"/>
</dbReference>
<name>A0A3A8N7A4_9BACT</name>
<proteinExistence type="predicted"/>
<dbReference type="CDD" id="cd14014">
    <property type="entry name" value="STKc_PknB_like"/>
    <property type="match status" value="1"/>
</dbReference>
<keyword evidence="3 8" id="KW-0418">Kinase</keyword>
<keyword evidence="5" id="KW-0802">TPR repeat</keyword>
<dbReference type="InterPro" id="IPR019734">
    <property type="entry name" value="TPR_rpt"/>
</dbReference>
<dbReference type="AlphaFoldDB" id="A0A3A8N7A4"/>
<dbReference type="Proteomes" id="UP000273405">
    <property type="component" value="Unassembled WGS sequence"/>
</dbReference>
<evidence type="ECO:0000256" key="3">
    <source>
        <dbReference type="ARBA" id="ARBA00022777"/>
    </source>
</evidence>
<feature type="repeat" description="TPR" evidence="5">
    <location>
        <begin position="574"/>
        <end position="607"/>
    </location>
</feature>
<evidence type="ECO:0000256" key="4">
    <source>
        <dbReference type="ARBA" id="ARBA00022840"/>
    </source>
</evidence>
<evidence type="ECO:0000256" key="1">
    <source>
        <dbReference type="ARBA" id="ARBA00022679"/>
    </source>
</evidence>
<keyword evidence="1" id="KW-0808">Transferase</keyword>
<evidence type="ECO:0000313" key="9">
    <source>
        <dbReference type="Proteomes" id="UP000273405"/>
    </source>
</evidence>
<organism evidence="8 9">
    <name type="scientific">Corallococcus sicarius</name>
    <dbReference type="NCBI Taxonomy" id="2316726"/>
    <lineage>
        <taxon>Bacteria</taxon>
        <taxon>Pseudomonadati</taxon>
        <taxon>Myxococcota</taxon>
        <taxon>Myxococcia</taxon>
        <taxon>Myxococcales</taxon>
        <taxon>Cystobacterineae</taxon>
        <taxon>Myxococcaceae</taxon>
        <taxon>Corallococcus</taxon>
    </lineage>
</organism>
<dbReference type="SUPFAM" id="SSF48452">
    <property type="entry name" value="TPR-like"/>
    <property type="match status" value="3"/>
</dbReference>
<comment type="caution">
    <text evidence="8">The sequence shown here is derived from an EMBL/GenBank/DDBJ whole genome shotgun (WGS) entry which is preliminary data.</text>
</comment>
<dbReference type="GO" id="GO:0004674">
    <property type="term" value="F:protein serine/threonine kinase activity"/>
    <property type="evidence" value="ECO:0007669"/>
    <property type="project" value="UniProtKB-KW"/>
</dbReference>
<evidence type="ECO:0000256" key="2">
    <source>
        <dbReference type="ARBA" id="ARBA00022741"/>
    </source>
</evidence>
<dbReference type="InterPro" id="IPR000719">
    <property type="entry name" value="Prot_kinase_dom"/>
</dbReference>
<sequence>MEDLPLPQPGAEPAFPRGTALGRYVLLERLGAGGMGVVYAAYDPELERKVAVKLLRSDAADARAADEGQSRLLREAQAMARLSHPNVLPVFDVGVVADRVFIAMELVEGCDARQWREAAARSWTQVLAVYLQAARGLSAAHAAGLVHRDFKPENVLVGADGRTRVTDFGLARAEAGGPSTLMGSSSLHSRVTQEGRVLGTPAYMAPEQWRGEPPDARADQFAFCVALWEALTGQRPFEPDGAGGARRVPVRVRRALLRGLASSPEGRFASMAELVVALERATRRKGRVLAGVTVAVGALAVTIAVLVPGRAAPCSGVPARVEAVWGARAAARLEQAFRATGEPYAGDVSATVRKGLDAYASGWRRGYTQACLATHEQAQPEAVLAPRMACLERRLGELESLVQVLSEADRAVVARAPSAVEALTSLEGCEDVSALLGQAPLPTGGEARARVEAVHRRLGQAKALLDAGRYAEGVSLAREVEAEARRAGHAPVRAEALALLARLELAAGSPDAEAKLLEARYATDASRLDVLSAETALHLASFLWIRGERARAEEWWRHGEATVSRLGGDSRLEALLLNQRAMMYAQSNRYPEAVELTRRALALLERRYGPDHPALADPLLRAARYLRTGHEQEALGLVRRALTLRERALGSAHPDMAEVWRTLGQIERDLRHPAAELEAQQRALDLLVRALGPTHPRVAGAHWTLASALENSGQTRRALEHQRRAADLLEQAHGVLHHQAAVARFSAAQLEHKLGQVRPALDTALTVIQRLESVHGAGSPLLIEEQCGVGALLETLGEDAAALERFRRAERAAATWDNPSQAACAWLGQAQLQLRLGQAAQARALAQKALGGLEHHHGSGHPELAGALSVLARVALAEGRPEEAEAHARRLAECLAAFAPGAPEHAEDRLLLGLARLRQGAREEALGLLREALRLRQERPDHALSLAEARFELARALGARVEEARALAVQARGTYASAEARPALAEVERFLGRP</sequence>
<reference evidence="9" key="1">
    <citation type="submission" date="2018-09" db="EMBL/GenBank/DDBJ databases">
        <authorList>
            <person name="Livingstone P.G."/>
            <person name="Whitworth D.E."/>
        </authorList>
    </citation>
    <scope>NUCLEOTIDE SEQUENCE [LARGE SCALE GENOMIC DNA]</scope>
    <source>
        <strain evidence="9">CA040B</strain>
    </source>
</reference>
<dbReference type="SUPFAM" id="SSF56112">
    <property type="entry name" value="Protein kinase-like (PK-like)"/>
    <property type="match status" value="1"/>
</dbReference>
<keyword evidence="9" id="KW-1185">Reference proteome</keyword>
<protein>
    <submittedName>
        <fullName evidence="8">Serine/threonine protein kinase</fullName>
    </submittedName>
</protein>
<dbReference type="RefSeq" id="WP_120627107.1">
    <property type="nucleotide sequence ID" value="NZ_RAWG01000136.1"/>
</dbReference>
<keyword evidence="8" id="KW-0723">Serine/threonine-protein kinase</keyword>